<dbReference type="GO" id="GO:0006355">
    <property type="term" value="P:regulation of DNA-templated transcription"/>
    <property type="evidence" value="ECO:0007669"/>
    <property type="project" value="InterPro"/>
</dbReference>
<organism evidence="1 2">
    <name type="scientific">Maribacter phage Molly_1</name>
    <dbReference type="NCBI Taxonomy" id="2745685"/>
    <lineage>
        <taxon>Viruses</taxon>
        <taxon>Duplodnaviria</taxon>
        <taxon>Heunggongvirae</taxon>
        <taxon>Uroviricota</taxon>
        <taxon>Caudoviricetes</taxon>
        <taxon>Molycolviridae</taxon>
        <taxon>Mollyvirus</taxon>
        <taxon>Mollyvirus molly</taxon>
    </lineage>
</organism>
<dbReference type="GO" id="GO:0003677">
    <property type="term" value="F:DNA binding"/>
    <property type="evidence" value="ECO:0007669"/>
    <property type="project" value="InterPro"/>
</dbReference>
<dbReference type="InterPro" id="IPR016032">
    <property type="entry name" value="Sig_transdc_resp-reg_C-effctor"/>
</dbReference>
<reference evidence="1" key="1">
    <citation type="submission" date="2020-07" db="EMBL/GenBank/DDBJ databases">
        <title>Highly diverse flavobacterial phages as mortality factor during North Sea spring blooms.</title>
        <authorList>
            <person name="Bartlau N."/>
            <person name="Wichels A."/>
            <person name="Krohne G."/>
            <person name="Adriaenssens E.M."/>
            <person name="Heins A."/>
            <person name="Fuchs B.M."/>
            <person name="Amann R."/>
            <person name="Moraru C."/>
        </authorList>
    </citation>
    <scope>NUCLEOTIDE SEQUENCE</scope>
</reference>
<evidence type="ECO:0000313" key="2">
    <source>
        <dbReference type="Proteomes" id="UP000693768"/>
    </source>
</evidence>
<dbReference type="EMBL" id="MT732451">
    <property type="protein sequence ID" value="QQO97444.1"/>
    <property type="molecule type" value="Genomic_DNA"/>
</dbReference>
<dbReference type="Proteomes" id="UP000693768">
    <property type="component" value="Segment"/>
</dbReference>
<sequence length="142" mass="16655">MNSVREILSQYIDQEHLLSKAVSEVTEFYSIKFEDFEFNLFSDEVPVKFYKSGGKSSMEYKKFHKIGIIPQMFMILAKSPEKPISKVNLIKTIWGSYDKYIDNSFRVQIGFMKKLLKDNNSPWRIDTSKINQIKFTTSNESD</sequence>
<accession>A0A8E4XVS6</accession>
<name>A0A8E4XVS6_9CAUD</name>
<proteinExistence type="predicted"/>
<evidence type="ECO:0000313" key="1">
    <source>
        <dbReference type="EMBL" id="QQO97444.1"/>
    </source>
</evidence>
<keyword evidence="2" id="KW-1185">Reference proteome</keyword>
<gene>
    <name evidence="1" type="ORF">Molly1_15</name>
</gene>
<protein>
    <submittedName>
        <fullName evidence="1">Uncharacterized protein</fullName>
    </submittedName>
</protein>
<dbReference type="SUPFAM" id="SSF46894">
    <property type="entry name" value="C-terminal effector domain of the bipartite response regulators"/>
    <property type="match status" value="1"/>
</dbReference>